<gene>
    <name evidence="1" type="ORF">R1sor_009846</name>
</gene>
<protein>
    <submittedName>
        <fullName evidence="1">Uncharacterized protein</fullName>
    </submittedName>
</protein>
<accession>A0ABD3HZV4</accession>
<sequence>MNSYADKRRALATEGPPDWQRPISILAWETVRQVGAGKQVRRTTAASRASAAAKAVVGRARERELWTLFKGGGRKPKGEEQQL</sequence>
<evidence type="ECO:0000313" key="2">
    <source>
        <dbReference type="Proteomes" id="UP001633002"/>
    </source>
</evidence>
<dbReference type="EMBL" id="JBJQOH010000002">
    <property type="protein sequence ID" value="KAL3695770.1"/>
    <property type="molecule type" value="Genomic_DNA"/>
</dbReference>
<reference evidence="1 2" key="1">
    <citation type="submission" date="2024-09" db="EMBL/GenBank/DDBJ databases">
        <title>Chromosome-scale assembly of Riccia sorocarpa.</title>
        <authorList>
            <person name="Paukszto L."/>
        </authorList>
    </citation>
    <scope>NUCLEOTIDE SEQUENCE [LARGE SCALE GENOMIC DNA]</scope>
    <source>
        <strain evidence="1">LP-2024</strain>
        <tissue evidence="1">Aerial parts of the thallus</tissue>
    </source>
</reference>
<keyword evidence="2" id="KW-1185">Reference proteome</keyword>
<name>A0ABD3HZV4_9MARC</name>
<comment type="caution">
    <text evidence="1">The sequence shown here is derived from an EMBL/GenBank/DDBJ whole genome shotgun (WGS) entry which is preliminary data.</text>
</comment>
<proteinExistence type="predicted"/>
<dbReference type="Proteomes" id="UP001633002">
    <property type="component" value="Unassembled WGS sequence"/>
</dbReference>
<organism evidence="1 2">
    <name type="scientific">Riccia sorocarpa</name>
    <dbReference type="NCBI Taxonomy" id="122646"/>
    <lineage>
        <taxon>Eukaryota</taxon>
        <taxon>Viridiplantae</taxon>
        <taxon>Streptophyta</taxon>
        <taxon>Embryophyta</taxon>
        <taxon>Marchantiophyta</taxon>
        <taxon>Marchantiopsida</taxon>
        <taxon>Marchantiidae</taxon>
        <taxon>Marchantiales</taxon>
        <taxon>Ricciaceae</taxon>
        <taxon>Riccia</taxon>
    </lineage>
</organism>
<dbReference type="AlphaFoldDB" id="A0ABD3HZV4"/>
<evidence type="ECO:0000313" key="1">
    <source>
        <dbReference type="EMBL" id="KAL3695770.1"/>
    </source>
</evidence>